<dbReference type="RefSeq" id="WP_273669179.1">
    <property type="nucleotide sequence ID" value="NZ_JAQQXR010000001.1"/>
</dbReference>
<feature type="transmembrane region" description="Helical" evidence="1">
    <location>
        <begin position="31"/>
        <end position="50"/>
    </location>
</feature>
<keyword evidence="1" id="KW-0812">Transmembrane</keyword>
<gene>
    <name evidence="2" type="ORF">OIK44_02945</name>
</gene>
<accession>A0ABT5JUZ8</accession>
<dbReference type="EMBL" id="JAQQXR010000001">
    <property type="protein sequence ID" value="MDC8756543.1"/>
    <property type="molecule type" value="Genomic_DNA"/>
</dbReference>
<keyword evidence="1" id="KW-1133">Transmembrane helix</keyword>
<protein>
    <submittedName>
        <fullName evidence="2">Uncharacterized protein</fullName>
    </submittedName>
</protein>
<evidence type="ECO:0000313" key="2">
    <source>
        <dbReference type="EMBL" id="MDC8756543.1"/>
    </source>
</evidence>
<dbReference type="Proteomes" id="UP001221208">
    <property type="component" value="Unassembled WGS sequence"/>
</dbReference>
<comment type="caution">
    <text evidence="2">The sequence shown here is derived from an EMBL/GenBank/DDBJ whole genome shotgun (WGS) entry which is preliminary data.</text>
</comment>
<evidence type="ECO:0000313" key="3">
    <source>
        <dbReference type="Proteomes" id="UP001221208"/>
    </source>
</evidence>
<keyword evidence="3" id="KW-1185">Reference proteome</keyword>
<evidence type="ECO:0000256" key="1">
    <source>
        <dbReference type="SAM" id="Phobius"/>
    </source>
</evidence>
<sequence>MADQEIAKHTKNVFSLVPHKEYSVWHKVREIAQEILIIVFAVTFSIWLYGAGEHYREQQQVKTFLLGVKRDLQSDLVRINEVIVHNRSVDANFRYLAALDTATPPTRGQLDAAIQQAYATLHFTPQLSRYDGFKSGGKLSNIEDDALLEKLVALYQHNVKLIDLSESAWNKLHDDFIAYIDAGTDAAGAGDPRQKLLAAPKGRRILSALQASQQRYDRYQAYADLGKQIIKDIELAYPGADARRAAAR</sequence>
<name>A0ABT5JUZ8_9BURK</name>
<organism evidence="2 3">
    <name type="scientific">Janthinobacterium fluminis</name>
    <dbReference type="NCBI Taxonomy" id="2987524"/>
    <lineage>
        <taxon>Bacteria</taxon>
        <taxon>Pseudomonadati</taxon>
        <taxon>Pseudomonadota</taxon>
        <taxon>Betaproteobacteria</taxon>
        <taxon>Burkholderiales</taxon>
        <taxon>Oxalobacteraceae</taxon>
        <taxon>Janthinobacterium</taxon>
    </lineage>
</organism>
<proteinExistence type="predicted"/>
<reference evidence="2 3" key="1">
    <citation type="submission" date="2022-10" db="EMBL/GenBank/DDBJ databases">
        <title>Janthinobacterium sp. hw3 Genome sequencing.</title>
        <authorList>
            <person name="Park S."/>
        </authorList>
    </citation>
    <scope>NUCLEOTIDE SEQUENCE [LARGE SCALE GENOMIC DNA]</scope>
    <source>
        <strain evidence="3">hw3</strain>
    </source>
</reference>
<keyword evidence="1" id="KW-0472">Membrane</keyword>